<feature type="compositionally biased region" description="Low complexity" evidence="1">
    <location>
        <begin position="76"/>
        <end position="86"/>
    </location>
</feature>
<dbReference type="PANTHER" id="PTHR12784:SF28">
    <property type="entry name" value="PROTEIN SICKIE"/>
    <property type="match status" value="1"/>
</dbReference>
<evidence type="ECO:0000313" key="3">
    <source>
        <dbReference type="EMBL" id="CAG5126704.1"/>
    </source>
</evidence>
<reference evidence="3" key="1">
    <citation type="submission" date="2021-04" db="EMBL/GenBank/DDBJ databases">
        <authorList>
            <consortium name="Molecular Ecology Group"/>
        </authorList>
    </citation>
    <scope>NUCLEOTIDE SEQUENCE</scope>
</reference>
<sequence length="127" mass="14188">VENINTCLTHLAGLGISIEGICAKDIKNGNLKSILDLFFSLSRYKQEQKVLQPPQQSRKHHKGYKLPGDPHHQLKQQQQQQQQQSQESICTSPATSPSETSIHVIDNYDLEDSSNDGIGISYEDTVT</sequence>
<dbReference type="SUPFAM" id="SSF47576">
    <property type="entry name" value="Calponin-homology domain, CH-domain"/>
    <property type="match status" value="1"/>
</dbReference>
<dbReference type="Proteomes" id="UP000678393">
    <property type="component" value="Unassembled WGS sequence"/>
</dbReference>
<feature type="compositionally biased region" description="Polar residues" evidence="1">
    <location>
        <begin position="87"/>
        <end position="101"/>
    </location>
</feature>
<keyword evidence="4" id="KW-1185">Reference proteome</keyword>
<evidence type="ECO:0000256" key="1">
    <source>
        <dbReference type="SAM" id="MobiDB-lite"/>
    </source>
</evidence>
<dbReference type="InterPro" id="IPR036872">
    <property type="entry name" value="CH_dom_sf"/>
</dbReference>
<dbReference type="PROSITE" id="PS50021">
    <property type="entry name" value="CH"/>
    <property type="match status" value="1"/>
</dbReference>
<gene>
    <name evidence="3" type="ORF">CUNI_LOCUS12262</name>
</gene>
<dbReference type="Gene3D" id="1.10.418.10">
    <property type="entry name" value="Calponin-like domain"/>
    <property type="match status" value="1"/>
</dbReference>
<dbReference type="GO" id="GO:0022008">
    <property type="term" value="P:neurogenesis"/>
    <property type="evidence" value="ECO:0007669"/>
    <property type="project" value="InterPro"/>
</dbReference>
<evidence type="ECO:0000259" key="2">
    <source>
        <dbReference type="PROSITE" id="PS50021"/>
    </source>
</evidence>
<dbReference type="InterPro" id="IPR039041">
    <property type="entry name" value="Nav/unc-53"/>
</dbReference>
<protein>
    <recommendedName>
        <fullName evidence="2">Calponin-homology (CH) domain-containing protein</fullName>
    </recommendedName>
</protein>
<accession>A0A8S3ZAW2</accession>
<evidence type="ECO:0000313" key="4">
    <source>
        <dbReference type="Proteomes" id="UP000678393"/>
    </source>
</evidence>
<feature type="non-terminal residue" evidence="3">
    <location>
        <position position="127"/>
    </location>
</feature>
<feature type="domain" description="Calponin-homology (CH)" evidence="2">
    <location>
        <begin position="1"/>
        <end position="46"/>
    </location>
</feature>
<comment type="caution">
    <text evidence="3">The sequence shown here is derived from an EMBL/GenBank/DDBJ whole genome shotgun (WGS) entry which is preliminary data.</text>
</comment>
<proteinExistence type="predicted"/>
<dbReference type="EMBL" id="CAJHNH020002436">
    <property type="protein sequence ID" value="CAG5126704.1"/>
    <property type="molecule type" value="Genomic_DNA"/>
</dbReference>
<dbReference type="AlphaFoldDB" id="A0A8S3ZAW2"/>
<feature type="non-terminal residue" evidence="3">
    <location>
        <position position="1"/>
    </location>
</feature>
<dbReference type="PANTHER" id="PTHR12784">
    <property type="entry name" value="STEERIN"/>
    <property type="match status" value="1"/>
</dbReference>
<dbReference type="InterPro" id="IPR001715">
    <property type="entry name" value="CH_dom"/>
</dbReference>
<feature type="region of interest" description="Disordered" evidence="1">
    <location>
        <begin position="49"/>
        <end position="127"/>
    </location>
</feature>
<organism evidence="3 4">
    <name type="scientific">Candidula unifasciata</name>
    <dbReference type="NCBI Taxonomy" id="100452"/>
    <lineage>
        <taxon>Eukaryota</taxon>
        <taxon>Metazoa</taxon>
        <taxon>Spiralia</taxon>
        <taxon>Lophotrochozoa</taxon>
        <taxon>Mollusca</taxon>
        <taxon>Gastropoda</taxon>
        <taxon>Heterobranchia</taxon>
        <taxon>Euthyneura</taxon>
        <taxon>Panpulmonata</taxon>
        <taxon>Eupulmonata</taxon>
        <taxon>Stylommatophora</taxon>
        <taxon>Helicina</taxon>
        <taxon>Helicoidea</taxon>
        <taxon>Geomitridae</taxon>
        <taxon>Candidula</taxon>
    </lineage>
</organism>
<dbReference type="OrthoDB" id="2161974at2759"/>
<name>A0A8S3ZAW2_9EUPU</name>